<dbReference type="EMBL" id="CAIX01000232">
    <property type="protein sequence ID" value="CCI48552.1"/>
    <property type="molecule type" value="Genomic_DNA"/>
</dbReference>
<evidence type="ECO:0000256" key="1">
    <source>
        <dbReference type="ARBA" id="ARBA00004173"/>
    </source>
</evidence>
<keyword evidence="9" id="KW-1185">Reference proteome</keyword>
<gene>
    <name evidence="8" type="ORF">BN9_096900</name>
</gene>
<proteinExistence type="inferred from homology"/>
<dbReference type="STRING" id="65357.A0A024GNT4"/>
<dbReference type="PANTHER" id="PTHR12049">
    <property type="entry name" value="PROTEIN ARGININE METHYLTRANSFERASE NDUFAF7, MITOCHONDRIAL"/>
    <property type="match status" value="1"/>
</dbReference>
<comment type="subcellular location">
    <subcellularLocation>
        <location evidence="1 7">Mitochondrion</location>
    </subcellularLocation>
</comment>
<evidence type="ECO:0000256" key="6">
    <source>
        <dbReference type="ARBA" id="ARBA00048612"/>
    </source>
</evidence>
<reference evidence="8 9" key="1">
    <citation type="submission" date="2012-05" db="EMBL/GenBank/DDBJ databases">
        <title>Recombination and specialization in a pathogen metapopulation.</title>
        <authorList>
            <person name="Gardiner A."/>
            <person name="Kemen E."/>
            <person name="Schultz-Larsen T."/>
            <person name="MacLean D."/>
            <person name="Van Oosterhout C."/>
            <person name="Jones J.D.G."/>
        </authorList>
    </citation>
    <scope>NUCLEOTIDE SEQUENCE [LARGE SCALE GENOMIC DNA]</scope>
    <source>
        <strain evidence="8 9">Ac Nc2</strain>
    </source>
</reference>
<evidence type="ECO:0000313" key="8">
    <source>
        <dbReference type="EMBL" id="CCI48552.1"/>
    </source>
</evidence>
<dbReference type="AlphaFoldDB" id="A0A024GNT4"/>
<dbReference type="SUPFAM" id="SSF53335">
    <property type="entry name" value="S-adenosyl-L-methionine-dependent methyltransferases"/>
    <property type="match status" value="1"/>
</dbReference>
<dbReference type="GO" id="GO:0032259">
    <property type="term" value="P:methylation"/>
    <property type="evidence" value="ECO:0007669"/>
    <property type="project" value="UniProtKB-KW"/>
</dbReference>
<comment type="catalytic activity">
    <reaction evidence="6 7">
        <text>L-arginyl-[protein] + 2 S-adenosyl-L-methionine = N(omega),N(omega)'-dimethyl-L-arginyl-[protein] + 2 S-adenosyl-L-homocysteine + 2 H(+)</text>
        <dbReference type="Rhea" id="RHEA:48108"/>
        <dbReference type="Rhea" id="RHEA-COMP:10532"/>
        <dbReference type="Rhea" id="RHEA-COMP:11992"/>
        <dbReference type="ChEBI" id="CHEBI:15378"/>
        <dbReference type="ChEBI" id="CHEBI:29965"/>
        <dbReference type="ChEBI" id="CHEBI:57856"/>
        <dbReference type="ChEBI" id="CHEBI:59789"/>
        <dbReference type="ChEBI" id="CHEBI:88221"/>
        <dbReference type="EC" id="2.1.1.320"/>
    </reaction>
</comment>
<keyword evidence="4 7" id="KW-0808">Transferase</keyword>
<keyword evidence="3 7" id="KW-0489">Methyltransferase</keyword>
<comment type="caution">
    <text evidence="8">The sequence shown here is derived from an EMBL/GenBank/DDBJ whole genome shotgun (WGS) entry which is preliminary data.</text>
</comment>
<evidence type="ECO:0000256" key="7">
    <source>
        <dbReference type="RuleBase" id="RU364114"/>
    </source>
</evidence>
<dbReference type="InParanoid" id="A0A024GNT4"/>
<comment type="function">
    <text evidence="7">Arginine methyltransferase involved in the assembly or stability of mitochondrial NADH:ubiquinone oxidoreductase complex (complex I).</text>
</comment>
<organism evidence="8 9">
    <name type="scientific">Albugo candida</name>
    <dbReference type="NCBI Taxonomy" id="65357"/>
    <lineage>
        <taxon>Eukaryota</taxon>
        <taxon>Sar</taxon>
        <taxon>Stramenopiles</taxon>
        <taxon>Oomycota</taxon>
        <taxon>Peronosporomycetes</taxon>
        <taxon>Albuginales</taxon>
        <taxon>Albuginaceae</taxon>
        <taxon>Albugo</taxon>
    </lineage>
</organism>
<dbReference type="GO" id="GO:0032981">
    <property type="term" value="P:mitochondrial respiratory chain complex I assembly"/>
    <property type="evidence" value="ECO:0007669"/>
    <property type="project" value="TreeGrafter"/>
</dbReference>
<dbReference type="GO" id="GO:0035243">
    <property type="term" value="F:protein-arginine omega-N symmetric methyltransferase activity"/>
    <property type="evidence" value="ECO:0007669"/>
    <property type="project" value="UniProtKB-EC"/>
</dbReference>
<evidence type="ECO:0000313" key="9">
    <source>
        <dbReference type="Proteomes" id="UP000053237"/>
    </source>
</evidence>
<sequence length="470" mass="52797">MQVSCGCRYPRLYRQFSPVLTRLFSITTKHRSVHAESNPPLEKKDIKEPQNDEKYVSIQVDCSAMKSPRTLWSGKAQRDNANGKWNELSSILSSLIDVRGPLTVAEYMKRALAHPTHGYYMKKDVFGVEGDFTTAPEISQMFGELIAIWCIATWKEMGSPDPINIVELGPGRGSLMSDFLRSSQSFPRFHSALQVHMIEISPALQRIQKEMLKDVVGIRSLQWHTSLTHVPEGPLLVIAQEFFDAMPVHQFEYTERGWCERLIDSQDDNGNQLFRFVLSPGPTPAARIFIGRQNLRDLAQSDDEKLVMTEKAQIGDQLEISPASITIMQEVAKRITANRGAALIVDYGHDHPSSFSLRGIRNHKFVDALEEPGDIDLSANVDFSTLKRYATAEPKISSFGSVSQGQFLKTLGIEHRLAVLLENCESESEAQELYSAYKRLVDADQMGSIFKVMAISHSDINNIVGFDCVE</sequence>
<dbReference type="InterPro" id="IPR038375">
    <property type="entry name" value="NDUFAF7_sf"/>
</dbReference>
<dbReference type="GO" id="GO:0005739">
    <property type="term" value="C:mitochondrion"/>
    <property type="evidence" value="ECO:0007669"/>
    <property type="project" value="UniProtKB-SubCell"/>
</dbReference>
<dbReference type="OrthoDB" id="438553at2759"/>
<dbReference type="EC" id="2.1.1.320" evidence="7"/>
<name>A0A024GNT4_9STRA</name>
<accession>A0A024GNT4</accession>
<evidence type="ECO:0000256" key="3">
    <source>
        <dbReference type="ARBA" id="ARBA00022603"/>
    </source>
</evidence>
<dbReference type="Pfam" id="PF02636">
    <property type="entry name" value="Methyltransf_28"/>
    <property type="match status" value="1"/>
</dbReference>
<dbReference type="InterPro" id="IPR029063">
    <property type="entry name" value="SAM-dependent_MTases_sf"/>
</dbReference>
<evidence type="ECO:0000256" key="5">
    <source>
        <dbReference type="ARBA" id="ARBA00023128"/>
    </source>
</evidence>
<protein>
    <recommendedName>
        <fullName evidence="7">Protein arginine methyltransferase NDUFAF7</fullName>
        <ecNumber evidence="7">2.1.1.320</ecNumber>
    </recommendedName>
</protein>
<evidence type="ECO:0000256" key="2">
    <source>
        <dbReference type="ARBA" id="ARBA00005891"/>
    </source>
</evidence>
<dbReference type="Proteomes" id="UP000053237">
    <property type="component" value="Unassembled WGS sequence"/>
</dbReference>
<evidence type="ECO:0000256" key="4">
    <source>
        <dbReference type="ARBA" id="ARBA00022679"/>
    </source>
</evidence>
<dbReference type="PANTHER" id="PTHR12049:SF7">
    <property type="entry name" value="PROTEIN ARGININE METHYLTRANSFERASE NDUFAF7, MITOCHONDRIAL"/>
    <property type="match status" value="1"/>
</dbReference>
<keyword evidence="5 7" id="KW-0496">Mitochondrion</keyword>
<dbReference type="Gene3D" id="3.40.50.12710">
    <property type="match status" value="1"/>
</dbReference>
<comment type="similarity">
    <text evidence="2 7">Belongs to the NDUFAF7 family.</text>
</comment>
<dbReference type="InterPro" id="IPR003788">
    <property type="entry name" value="NDUFAF7"/>
</dbReference>